<dbReference type="InterPro" id="IPR027417">
    <property type="entry name" value="P-loop_NTPase"/>
</dbReference>
<dbReference type="AlphaFoldDB" id="A0A382FDX6"/>
<sequence>MTSNVSAEAIATVSTGSTEIDRRLGGGIPYRTLMLVEGDPAAGKSTLSQQLLWGALKSGQDASIYITEQTVQSFLRQMDSLGLDVTDYFLLNQLRIFPVNISDDTEESQLSFSLMVEHISEQVASRVVVVDSLTTLGGQATGDEIIDFFSRCKAMCDAGKVIITTVHSEAFGDNVHTQIRSISDAYLRLQVRVSGSQLVKTIQVAKIRGAESATGSIIGFEVEPGLGLRIIPLSRAKA</sequence>
<keyword evidence="1" id="KW-0547">Nucleotide-binding</keyword>
<accession>A0A382FDX6</accession>
<dbReference type="Gene3D" id="3.40.50.300">
    <property type="entry name" value="P-loop containing nucleotide triphosphate hydrolases"/>
    <property type="match status" value="1"/>
</dbReference>
<reference evidence="4" key="1">
    <citation type="submission" date="2018-05" db="EMBL/GenBank/DDBJ databases">
        <authorList>
            <person name="Lanie J.A."/>
            <person name="Ng W.-L."/>
            <person name="Kazmierczak K.M."/>
            <person name="Andrzejewski T.M."/>
            <person name="Davidsen T.M."/>
            <person name="Wayne K.J."/>
            <person name="Tettelin H."/>
            <person name="Glass J.I."/>
            <person name="Rusch D."/>
            <person name="Podicherti R."/>
            <person name="Tsui H.-C.T."/>
            <person name="Winkler M.E."/>
        </authorList>
    </citation>
    <scope>NUCLEOTIDE SEQUENCE</scope>
</reference>
<dbReference type="NCBIfam" id="NF004723">
    <property type="entry name" value="PRK06067.1"/>
    <property type="match status" value="1"/>
</dbReference>
<keyword evidence="2" id="KW-0067">ATP-binding</keyword>
<dbReference type="SUPFAM" id="SSF52540">
    <property type="entry name" value="P-loop containing nucleoside triphosphate hydrolases"/>
    <property type="match status" value="1"/>
</dbReference>
<dbReference type="Pfam" id="PF06745">
    <property type="entry name" value="ATPase"/>
    <property type="match status" value="1"/>
</dbReference>
<evidence type="ECO:0000259" key="3">
    <source>
        <dbReference type="Pfam" id="PF06745"/>
    </source>
</evidence>
<protein>
    <recommendedName>
        <fullName evidence="3">KaiC-like domain-containing protein</fullName>
    </recommendedName>
</protein>
<evidence type="ECO:0000313" key="4">
    <source>
        <dbReference type="EMBL" id="SVB60879.1"/>
    </source>
</evidence>
<name>A0A382FDX6_9ZZZZ</name>
<proteinExistence type="predicted"/>
<organism evidence="4">
    <name type="scientific">marine metagenome</name>
    <dbReference type="NCBI Taxonomy" id="408172"/>
    <lineage>
        <taxon>unclassified sequences</taxon>
        <taxon>metagenomes</taxon>
        <taxon>ecological metagenomes</taxon>
    </lineage>
</organism>
<evidence type="ECO:0000256" key="1">
    <source>
        <dbReference type="ARBA" id="ARBA00022741"/>
    </source>
</evidence>
<feature type="domain" description="KaiC-like" evidence="3">
    <location>
        <begin position="13"/>
        <end position="232"/>
    </location>
</feature>
<dbReference type="InterPro" id="IPR014774">
    <property type="entry name" value="KaiC-like_dom"/>
</dbReference>
<gene>
    <name evidence="4" type="ORF">METZ01_LOCUS213733</name>
</gene>
<dbReference type="PANTHER" id="PTHR43637">
    <property type="entry name" value="UPF0273 PROTEIN TM_0370"/>
    <property type="match status" value="1"/>
</dbReference>
<dbReference type="EMBL" id="UINC01049285">
    <property type="protein sequence ID" value="SVB60879.1"/>
    <property type="molecule type" value="Genomic_DNA"/>
</dbReference>
<dbReference type="GO" id="GO:0005524">
    <property type="term" value="F:ATP binding"/>
    <property type="evidence" value="ECO:0007669"/>
    <property type="project" value="UniProtKB-KW"/>
</dbReference>
<evidence type="ECO:0000256" key="2">
    <source>
        <dbReference type="ARBA" id="ARBA00022840"/>
    </source>
</evidence>
<dbReference type="PANTHER" id="PTHR43637:SF3">
    <property type="entry name" value="FLAGELLA-RELATED PROTEIN H-RELATED"/>
    <property type="match status" value="1"/>
</dbReference>